<evidence type="ECO:0000313" key="3">
    <source>
        <dbReference type="Proteomes" id="UP001519309"/>
    </source>
</evidence>
<dbReference type="RefSeq" id="WP_159399989.1">
    <property type="nucleotide sequence ID" value="NZ_CP016279.1"/>
</dbReference>
<dbReference type="Proteomes" id="UP001519309">
    <property type="component" value="Unassembled WGS sequence"/>
</dbReference>
<keyword evidence="1" id="KW-0812">Transmembrane</keyword>
<organism evidence="2 3">
    <name type="scientific">Streptomyces griseochromogenes</name>
    <dbReference type="NCBI Taxonomy" id="68214"/>
    <lineage>
        <taxon>Bacteria</taxon>
        <taxon>Bacillati</taxon>
        <taxon>Actinomycetota</taxon>
        <taxon>Actinomycetes</taxon>
        <taxon>Kitasatosporales</taxon>
        <taxon>Streptomycetaceae</taxon>
        <taxon>Streptomyces</taxon>
    </lineage>
</organism>
<proteinExistence type="predicted"/>
<gene>
    <name evidence="2" type="ORF">J2Z21_009099</name>
</gene>
<keyword evidence="1" id="KW-1133">Transmembrane helix</keyword>
<feature type="transmembrane region" description="Helical" evidence="1">
    <location>
        <begin position="22"/>
        <end position="42"/>
    </location>
</feature>
<comment type="caution">
    <text evidence="2">The sequence shown here is derived from an EMBL/GenBank/DDBJ whole genome shotgun (WGS) entry which is preliminary data.</text>
</comment>
<keyword evidence="2" id="KW-0449">Lipoprotein</keyword>
<evidence type="ECO:0000313" key="2">
    <source>
        <dbReference type="EMBL" id="MBP2056082.1"/>
    </source>
</evidence>
<name>A0ABS4M8T0_9ACTN</name>
<dbReference type="EMBL" id="JAGGLP010000040">
    <property type="protein sequence ID" value="MBP2056082.1"/>
    <property type="molecule type" value="Genomic_DNA"/>
</dbReference>
<evidence type="ECO:0000256" key="1">
    <source>
        <dbReference type="SAM" id="Phobius"/>
    </source>
</evidence>
<accession>A0ABS4M8T0</accession>
<sequence length="64" mass="7333">MIGVAAFAAITNIAQHHSWPMVIGWVLGIVLLSGLAALNVLWHQRYRPEKFEKFRAKAEARYQR</sequence>
<reference evidence="2 3" key="1">
    <citation type="submission" date="2021-03" db="EMBL/GenBank/DDBJ databases">
        <title>Genomic Encyclopedia of Type Strains, Phase IV (KMG-IV): sequencing the most valuable type-strain genomes for metagenomic binning, comparative biology and taxonomic classification.</title>
        <authorList>
            <person name="Goeker M."/>
        </authorList>
    </citation>
    <scope>NUCLEOTIDE SEQUENCE [LARGE SCALE GENOMIC DNA]</scope>
    <source>
        <strain evidence="2 3">DSM 40499</strain>
    </source>
</reference>
<protein>
    <submittedName>
        <fullName evidence="2">Outer membrane lipoprotein</fullName>
    </submittedName>
</protein>
<keyword evidence="1" id="KW-0472">Membrane</keyword>
<keyword evidence="3" id="KW-1185">Reference proteome</keyword>